<reference evidence="2" key="1">
    <citation type="submission" date="2015-10" db="EMBL/GenBank/DDBJ databases">
        <title>Genome of Paenibacillus bovis sp. nov.</title>
        <authorList>
            <person name="Wu Z."/>
            <person name="Gao C."/>
            <person name="Liu Z."/>
            <person name="Zheng H."/>
        </authorList>
    </citation>
    <scope>NUCLEOTIDE SEQUENCE [LARGE SCALE GENOMIC DNA]</scope>
    <source>
        <strain evidence="2">BD3526</strain>
    </source>
</reference>
<sequence>MKSRITALLAILLFISIVINLQQYHTRIMNTPKQADTKNHYDQFTNRLYHTDQSMKDYQHS</sequence>
<dbReference type="OrthoDB" id="9988076at2"/>
<accession>A0A172ZKW5</accession>
<dbReference type="RefSeq" id="WP_060536262.1">
    <property type="nucleotide sequence ID" value="NZ_CP013023.1"/>
</dbReference>
<reference evidence="1 2" key="2">
    <citation type="journal article" date="2016" name="Int. J. Syst. Evol. Microbiol.">
        <title>Paenibacillus bovis sp. nov., isolated from raw yak (Bos grunniens) milk.</title>
        <authorList>
            <person name="Gao C."/>
            <person name="Han J."/>
            <person name="Liu Z."/>
            <person name="Xu X."/>
            <person name="Hang F."/>
            <person name="Wu Z."/>
        </authorList>
    </citation>
    <scope>NUCLEOTIDE SEQUENCE [LARGE SCALE GENOMIC DNA]</scope>
    <source>
        <strain evidence="1 2">BD3526</strain>
    </source>
</reference>
<organism evidence="1 2">
    <name type="scientific">Paenibacillus bovis</name>
    <dbReference type="NCBI Taxonomy" id="1616788"/>
    <lineage>
        <taxon>Bacteria</taxon>
        <taxon>Bacillati</taxon>
        <taxon>Bacillota</taxon>
        <taxon>Bacilli</taxon>
        <taxon>Bacillales</taxon>
        <taxon>Paenibacillaceae</taxon>
        <taxon>Paenibacillus</taxon>
    </lineage>
</organism>
<dbReference type="EMBL" id="CP013023">
    <property type="protein sequence ID" value="ANF98183.1"/>
    <property type="molecule type" value="Genomic_DNA"/>
</dbReference>
<protein>
    <submittedName>
        <fullName evidence="1">Uncharacterized protein</fullName>
    </submittedName>
</protein>
<proteinExistence type="predicted"/>
<gene>
    <name evidence="1" type="ORF">AR543_20655</name>
</gene>
<evidence type="ECO:0000313" key="2">
    <source>
        <dbReference type="Proteomes" id="UP000078148"/>
    </source>
</evidence>
<name>A0A172ZKW5_9BACL</name>
<dbReference type="STRING" id="1616788.AR543_20655"/>
<evidence type="ECO:0000313" key="1">
    <source>
        <dbReference type="EMBL" id="ANF98183.1"/>
    </source>
</evidence>
<dbReference type="Proteomes" id="UP000078148">
    <property type="component" value="Chromosome"/>
</dbReference>
<dbReference type="KEGG" id="pbv:AR543_20655"/>
<dbReference type="AlphaFoldDB" id="A0A172ZKW5"/>
<keyword evidence="2" id="KW-1185">Reference proteome</keyword>